<gene>
    <name evidence="2" type="ORF">Sradi_1862500</name>
</gene>
<evidence type="ECO:0000256" key="1">
    <source>
        <dbReference type="SAM" id="MobiDB-lite"/>
    </source>
</evidence>
<reference evidence="2" key="2">
    <citation type="journal article" date="2024" name="Plant">
        <title>Genomic evolution and insights into agronomic trait innovations of Sesamum species.</title>
        <authorList>
            <person name="Miao H."/>
            <person name="Wang L."/>
            <person name="Qu L."/>
            <person name="Liu H."/>
            <person name="Sun Y."/>
            <person name="Le M."/>
            <person name="Wang Q."/>
            <person name="Wei S."/>
            <person name="Zheng Y."/>
            <person name="Lin W."/>
            <person name="Duan Y."/>
            <person name="Cao H."/>
            <person name="Xiong S."/>
            <person name="Wang X."/>
            <person name="Wei L."/>
            <person name="Li C."/>
            <person name="Ma Q."/>
            <person name="Ju M."/>
            <person name="Zhao R."/>
            <person name="Li G."/>
            <person name="Mu C."/>
            <person name="Tian Q."/>
            <person name="Mei H."/>
            <person name="Zhang T."/>
            <person name="Gao T."/>
            <person name="Zhang H."/>
        </authorList>
    </citation>
    <scope>NUCLEOTIDE SEQUENCE</scope>
    <source>
        <strain evidence="2">G02</strain>
    </source>
</reference>
<name>A0AAW2TWA8_SESRA</name>
<accession>A0AAW2TWA8</accession>
<comment type="caution">
    <text evidence="2">The sequence shown here is derived from an EMBL/GenBank/DDBJ whole genome shotgun (WGS) entry which is preliminary data.</text>
</comment>
<dbReference type="AlphaFoldDB" id="A0AAW2TWA8"/>
<organism evidence="2">
    <name type="scientific">Sesamum radiatum</name>
    <name type="common">Black benniseed</name>
    <dbReference type="NCBI Taxonomy" id="300843"/>
    <lineage>
        <taxon>Eukaryota</taxon>
        <taxon>Viridiplantae</taxon>
        <taxon>Streptophyta</taxon>
        <taxon>Embryophyta</taxon>
        <taxon>Tracheophyta</taxon>
        <taxon>Spermatophyta</taxon>
        <taxon>Magnoliopsida</taxon>
        <taxon>eudicotyledons</taxon>
        <taxon>Gunneridae</taxon>
        <taxon>Pentapetalae</taxon>
        <taxon>asterids</taxon>
        <taxon>lamiids</taxon>
        <taxon>Lamiales</taxon>
        <taxon>Pedaliaceae</taxon>
        <taxon>Sesamum</taxon>
    </lineage>
</organism>
<protein>
    <submittedName>
        <fullName evidence="2">Uncharacterized protein</fullName>
    </submittedName>
</protein>
<feature type="region of interest" description="Disordered" evidence="1">
    <location>
        <begin position="26"/>
        <end position="55"/>
    </location>
</feature>
<evidence type="ECO:0000313" key="2">
    <source>
        <dbReference type="EMBL" id="KAL0409281.1"/>
    </source>
</evidence>
<reference evidence="2" key="1">
    <citation type="submission" date="2020-06" db="EMBL/GenBank/DDBJ databases">
        <authorList>
            <person name="Li T."/>
            <person name="Hu X."/>
            <person name="Zhang T."/>
            <person name="Song X."/>
            <person name="Zhang H."/>
            <person name="Dai N."/>
            <person name="Sheng W."/>
            <person name="Hou X."/>
            <person name="Wei L."/>
        </authorList>
    </citation>
    <scope>NUCLEOTIDE SEQUENCE</scope>
    <source>
        <strain evidence="2">G02</strain>
        <tissue evidence="2">Leaf</tissue>
    </source>
</reference>
<sequence>MRADSTYLAPLLPEEVSYKVLFRRGSAKGSEGMEDPTTATPSTRARDALATTWRA</sequence>
<proteinExistence type="predicted"/>
<dbReference type="EMBL" id="JACGWJ010000007">
    <property type="protein sequence ID" value="KAL0409281.1"/>
    <property type="molecule type" value="Genomic_DNA"/>
</dbReference>